<feature type="domain" description="CCHC-type" evidence="4">
    <location>
        <begin position="555"/>
        <end position="570"/>
    </location>
</feature>
<gene>
    <name evidence="5" type="ORF">VNI00_017038</name>
</gene>
<feature type="compositionally biased region" description="Basic and acidic residues" evidence="3">
    <location>
        <begin position="225"/>
        <end position="242"/>
    </location>
</feature>
<evidence type="ECO:0000256" key="2">
    <source>
        <dbReference type="PROSITE-ProRule" id="PRU00047"/>
    </source>
</evidence>
<proteinExistence type="predicted"/>
<evidence type="ECO:0000256" key="1">
    <source>
        <dbReference type="ARBA" id="ARBA00022664"/>
    </source>
</evidence>
<dbReference type="AlphaFoldDB" id="A0AAW0B702"/>
<feature type="compositionally biased region" description="Basic and acidic residues" evidence="3">
    <location>
        <begin position="113"/>
        <end position="122"/>
    </location>
</feature>
<keyword evidence="1" id="KW-0507">mRNA processing</keyword>
<dbReference type="GO" id="GO:0008270">
    <property type="term" value="F:zinc ion binding"/>
    <property type="evidence" value="ECO:0007669"/>
    <property type="project" value="UniProtKB-KW"/>
</dbReference>
<feature type="compositionally biased region" description="Polar residues" evidence="3">
    <location>
        <begin position="158"/>
        <end position="201"/>
    </location>
</feature>
<dbReference type="InterPro" id="IPR036875">
    <property type="entry name" value="Znf_CCHC_sf"/>
</dbReference>
<feature type="region of interest" description="Disordered" evidence="3">
    <location>
        <begin position="140"/>
        <end position="261"/>
    </location>
</feature>
<feature type="region of interest" description="Disordered" evidence="3">
    <location>
        <begin position="509"/>
        <end position="532"/>
    </location>
</feature>
<sequence>MGQPLLTFHKHLLLQPLKAEFRLLQQPHSRESPTLWMRLPHQSVHWAPQAVDYEPIPGFLVKEEPIAGPSSHATSLNKKPCSGRQKDWLDKNVPKTDEAPKESVPPESQPLTHPEEEREMVKAGRKTKAAVLLEKLKRRKEDADQLKEWEGRDVPPHLTSTQISSHPSTATMRTPSIQSTSDSFSQWINPGQSSNTLLQSPSAPPANQGAHTLAPATPGTAVSGDPDRSDPSSDDEPNRPKDPPPVIPSRRKKERKLRPALEKEINTKIAAESKIDICKLEPFSGDSRDQWRPFISTIYNIIHVKPYRYADSDRRIAMTGSYFTGKALAAYRVLVERKVKGNYVPELEDWNTFLQTFAKMFGHENEALMAWVKIGNTKQKEKESFSDFYLCFAEAAVDTGYDAITLHHLLLTHINKHFRGRLMLASQLPETYEGLVAMLRSMDATEQTFLQSGMSSPFQFFRSNPNRTTPQTSTSRFSGYTREDYNCKEMTSAPARCVNDTVQQVEEQKKTTVVGPPSLANQKPTTQQMTTRQTTFRVAGVSQEEMNRRRAAKACLICGRQGHFMVNCPDRAVTARMAYAQDEESDEPYWSIGMDGTVDFIDPGEMDS</sequence>
<name>A0AAW0B702_9AGAR</name>
<dbReference type="GO" id="GO:0006397">
    <property type="term" value="P:mRNA processing"/>
    <property type="evidence" value="ECO:0007669"/>
    <property type="project" value="UniProtKB-KW"/>
</dbReference>
<dbReference type="GO" id="GO:0003676">
    <property type="term" value="F:nucleic acid binding"/>
    <property type="evidence" value="ECO:0007669"/>
    <property type="project" value="InterPro"/>
</dbReference>
<evidence type="ECO:0000259" key="4">
    <source>
        <dbReference type="PROSITE" id="PS50158"/>
    </source>
</evidence>
<keyword evidence="2" id="KW-0862">Zinc</keyword>
<evidence type="ECO:0000313" key="6">
    <source>
        <dbReference type="Proteomes" id="UP001383192"/>
    </source>
</evidence>
<keyword evidence="6" id="KW-1185">Reference proteome</keyword>
<dbReference type="EMBL" id="JAYKXP010000153">
    <property type="protein sequence ID" value="KAK7022056.1"/>
    <property type="molecule type" value="Genomic_DNA"/>
</dbReference>
<dbReference type="InterPro" id="IPR001878">
    <property type="entry name" value="Znf_CCHC"/>
</dbReference>
<comment type="caution">
    <text evidence="5">The sequence shown here is derived from an EMBL/GenBank/DDBJ whole genome shotgun (WGS) entry which is preliminary data.</text>
</comment>
<feature type="compositionally biased region" description="Basic and acidic residues" evidence="3">
    <location>
        <begin position="140"/>
        <end position="155"/>
    </location>
</feature>
<feature type="compositionally biased region" description="Basic and acidic residues" evidence="3">
    <location>
        <begin position="84"/>
        <end position="101"/>
    </location>
</feature>
<dbReference type="SUPFAM" id="SSF57756">
    <property type="entry name" value="Retrovirus zinc finger-like domains"/>
    <property type="match status" value="1"/>
</dbReference>
<dbReference type="Proteomes" id="UP001383192">
    <property type="component" value="Unassembled WGS sequence"/>
</dbReference>
<evidence type="ECO:0000256" key="3">
    <source>
        <dbReference type="SAM" id="MobiDB-lite"/>
    </source>
</evidence>
<dbReference type="PROSITE" id="PS50158">
    <property type="entry name" value="ZF_CCHC"/>
    <property type="match status" value="1"/>
</dbReference>
<reference evidence="5 6" key="1">
    <citation type="submission" date="2024-01" db="EMBL/GenBank/DDBJ databases">
        <title>A draft genome for a cacao thread blight-causing isolate of Paramarasmius palmivorus.</title>
        <authorList>
            <person name="Baruah I.K."/>
            <person name="Bukari Y."/>
            <person name="Amoako-Attah I."/>
            <person name="Meinhardt L.W."/>
            <person name="Bailey B.A."/>
            <person name="Cohen S.P."/>
        </authorList>
    </citation>
    <scope>NUCLEOTIDE SEQUENCE [LARGE SCALE GENOMIC DNA]</scope>
    <source>
        <strain evidence="5 6">GH-12</strain>
    </source>
</reference>
<accession>A0AAW0B702</accession>
<keyword evidence="2" id="KW-0479">Metal-binding</keyword>
<organism evidence="5 6">
    <name type="scientific">Paramarasmius palmivorus</name>
    <dbReference type="NCBI Taxonomy" id="297713"/>
    <lineage>
        <taxon>Eukaryota</taxon>
        <taxon>Fungi</taxon>
        <taxon>Dikarya</taxon>
        <taxon>Basidiomycota</taxon>
        <taxon>Agaricomycotina</taxon>
        <taxon>Agaricomycetes</taxon>
        <taxon>Agaricomycetidae</taxon>
        <taxon>Agaricales</taxon>
        <taxon>Marasmiineae</taxon>
        <taxon>Marasmiaceae</taxon>
        <taxon>Paramarasmius</taxon>
    </lineage>
</organism>
<keyword evidence="2" id="KW-0863">Zinc-finger</keyword>
<evidence type="ECO:0000313" key="5">
    <source>
        <dbReference type="EMBL" id="KAK7022056.1"/>
    </source>
</evidence>
<feature type="region of interest" description="Disordered" evidence="3">
    <location>
        <begin position="69"/>
        <end position="126"/>
    </location>
</feature>
<protein>
    <recommendedName>
        <fullName evidence="4">CCHC-type domain-containing protein</fullName>
    </recommendedName>
</protein>